<evidence type="ECO:0000256" key="3">
    <source>
        <dbReference type="ARBA" id="ARBA00022729"/>
    </source>
</evidence>
<dbReference type="SUPFAM" id="SSF53300">
    <property type="entry name" value="vWA-like"/>
    <property type="match status" value="1"/>
</dbReference>
<comment type="subcellular location">
    <subcellularLocation>
        <location evidence="1">Secreted</location>
    </subcellularLocation>
</comment>
<feature type="region of interest" description="Disordered" evidence="5">
    <location>
        <begin position="756"/>
        <end position="779"/>
    </location>
</feature>
<protein>
    <submittedName>
        <fullName evidence="7">VWA domain-containing protein</fullName>
    </submittedName>
</protein>
<sequence>MNSSADSRLRQQAIAVSFALLLVLSMIASPALAAGVASQPPAQSSTQQDTVSTGSTWSQSNTVVTASTNRTNATESYDDIQEGTVITQTQTHSLEQNITIPEIEANSTVALLRNARTMIAGLNTSDDFTEAVKHDAIDALNSSIDEYRAGFFADSTDALYYQEQTLSSLNELLVLGANETALDAAATEIETASNVSAALAHYQAQQTVRAHEDELGGFLYTQAEVALDNAAAERDWGDSSGSSTSAIWHYRLAWEHSQIALDTVEEAVDPGLSLEHGPAIETNGTYETPVYISLSDIRPHRYENATLSFENGETRTVSLTGGTMADTSARATVDIPLGEDLANRTVTVSATSQRQPFLGVCVTLGNCERTVEETLEMSIDESNVIPDRPAPDEEVEVEVEDDESGAIVDVEGPGLIEDDISIEDQTSENDTAFRASPVVRVENSTEITEATVRLPVEGSPASVNENLSMYTWDPTRANGSGWTQVGGEYNPETGMLSADVEHFSFFAVFDSQEWNSMLTETITLEDRHVVGSLNDSDGSGTARADFMFSIDVSTSMEPDKLPFAKEAARKFANATYENERIGLTQFATVSCVEVPLTQDTQAVREGLSRISSEYIREQCGHVSIDATNLTAGIERGREALIQGNAMDHEPVMILVGDAKHLAEDPVAAAQRAAEDGITINTVGVTSNINEAVLQEIANATGGGYYFAEEPRDLPDAFERVEEDRVKLVDSDSDGLPDAVEEANPPIPQVVSEADLGTGEERRINTDPRVPDTDGDGLLDGESVTVETRVDSEGESTLLQTRVRWVGDHPARADTDGDGLDDGKERSGWQPIQYTAARNDSIEYLEALQSSDDPDLGAIKDEYFETEEVSSNPFVADTDGDGLSDGTENDLGTNPMAGDTTGDGIPDQVAVEEGLQPTLFDMRPPEIAVTYWAWNKPPLQAKVDYTVHAMFEDPGGLGQAQVLKDGQLEREHPLESDWDDIESEFSSGFWEGIAGSLKGAEVSVSASDRYGNTARTVAIERGNLPAMAADELADRGLAGDVIARYLALQSGFLAGAGESVAGIRAFLNDPVEYVQAMTRILEVIDNIDKIPGQIDEQQEQNNPYDADDQSTRYESYRVNWFKGYISFAAVQMLSPGAQVTRAVKSSQRLSDLVSSLSDSRLRRAVSAARRASYAKNRVVENTKFRVRDTLIRTKDLTKAGARRLIDGARTAGAAIRRGVVSEELDTQTLHKLSKGTDEIDESYRQAVFRGGDGAVRTRDINRGVRRIDNLEGVNAQRAKQLVIETDGQALRLLSELDDSAVRQLTDIEGPDASTFRQSLVRQHAEGAVDAADIQQTIQKVENLDGDAQVQAMQFISESPDGSSVQLLTDFDQEIVSDFFSIGCAVAGSSEAAVKTMAGDDCIDGDRFRRALKTSVANNGNVWSIDAAEVVDTIKALDDSQKKQRAALLVRRTSGEGGAEFLADASSSTIDDVLGMTLDTSGTALPDNLAGQVRVGLVQEYSRGHLSPNNWVGQIYPNAGDATEVVGEIARGLDDLEDAQNVEGAVRIAGKSGDAGSGSYLVDLPSSGASQTPVKGATLEIRVGSFLSEAGNEIRLSWKPDVDFSEVGNEELRDISEKMYDVRDESLVDSAIRSNQKEFDAVEYRDDGVAIYHESKNRKIPDSEDPDDYAAQLAQDLEGQAARYFTARRANGADLNNDRMVVYLRTERLANELRDELDYEWIEVQTSPDVSS</sequence>
<evidence type="ECO:0000256" key="5">
    <source>
        <dbReference type="SAM" id="MobiDB-lite"/>
    </source>
</evidence>
<keyword evidence="4" id="KW-0106">Calcium</keyword>
<feature type="compositionally biased region" description="Basic and acidic residues" evidence="5">
    <location>
        <begin position="758"/>
        <end position="771"/>
    </location>
</feature>
<dbReference type="PROSITE" id="PS50234">
    <property type="entry name" value="VWFA"/>
    <property type="match status" value="1"/>
</dbReference>
<comment type="caution">
    <text evidence="7">The sequence shown here is derived from an EMBL/GenBank/DDBJ whole genome shotgun (WGS) entry which is preliminary data.</text>
</comment>
<accession>A0ABD5X0N9</accession>
<feature type="compositionally biased region" description="Low complexity" evidence="5">
    <location>
        <begin position="39"/>
        <end position="48"/>
    </location>
</feature>
<dbReference type="InterPro" id="IPR059100">
    <property type="entry name" value="TSP3_bac"/>
</dbReference>
<evidence type="ECO:0000256" key="1">
    <source>
        <dbReference type="ARBA" id="ARBA00004613"/>
    </source>
</evidence>
<gene>
    <name evidence="7" type="ORF">ACFQJ7_01590</name>
</gene>
<dbReference type="Pfam" id="PF18884">
    <property type="entry name" value="TSP3_bac"/>
    <property type="match status" value="1"/>
</dbReference>
<evidence type="ECO:0000313" key="7">
    <source>
        <dbReference type="EMBL" id="MFC7124736.1"/>
    </source>
</evidence>
<proteinExistence type="predicted"/>
<evidence type="ECO:0000256" key="4">
    <source>
        <dbReference type="ARBA" id="ARBA00022837"/>
    </source>
</evidence>
<keyword evidence="2" id="KW-0964">Secreted</keyword>
<dbReference type="CDD" id="cd00198">
    <property type="entry name" value="vWFA"/>
    <property type="match status" value="1"/>
</dbReference>
<dbReference type="SMART" id="SM00327">
    <property type="entry name" value="VWA"/>
    <property type="match status" value="1"/>
</dbReference>
<evidence type="ECO:0000256" key="2">
    <source>
        <dbReference type="ARBA" id="ARBA00022525"/>
    </source>
</evidence>
<name>A0ABD5X0N9_9EURY</name>
<evidence type="ECO:0000313" key="8">
    <source>
        <dbReference type="Proteomes" id="UP001596414"/>
    </source>
</evidence>
<organism evidence="7 8">
    <name type="scientific">Halovenus rubra</name>
    <dbReference type="NCBI Taxonomy" id="869890"/>
    <lineage>
        <taxon>Archaea</taxon>
        <taxon>Methanobacteriati</taxon>
        <taxon>Methanobacteriota</taxon>
        <taxon>Stenosarchaea group</taxon>
        <taxon>Halobacteria</taxon>
        <taxon>Halobacteriales</taxon>
        <taxon>Haloarculaceae</taxon>
        <taxon>Halovenus</taxon>
    </lineage>
</organism>
<dbReference type="InterPro" id="IPR036465">
    <property type="entry name" value="vWFA_dom_sf"/>
</dbReference>
<dbReference type="EMBL" id="JBHSZQ010000002">
    <property type="protein sequence ID" value="MFC7124736.1"/>
    <property type="molecule type" value="Genomic_DNA"/>
</dbReference>
<feature type="region of interest" description="Disordered" evidence="5">
    <location>
        <begin position="39"/>
        <end position="74"/>
    </location>
</feature>
<dbReference type="Pfam" id="PF00092">
    <property type="entry name" value="VWA"/>
    <property type="match status" value="1"/>
</dbReference>
<dbReference type="Proteomes" id="UP001596414">
    <property type="component" value="Unassembled WGS sequence"/>
</dbReference>
<dbReference type="InterPro" id="IPR002035">
    <property type="entry name" value="VWF_A"/>
</dbReference>
<evidence type="ECO:0000259" key="6">
    <source>
        <dbReference type="PROSITE" id="PS50234"/>
    </source>
</evidence>
<dbReference type="Gene3D" id="3.40.50.410">
    <property type="entry name" value="von Willebrand factor, type A domain"/>
    <property type="match status" value="1"/>
</dbReference>
<keyword evidence="3" id="KW-0732">Signal</keyword>
<feature type="compositionally biased region" description="Polar residues" evidence="5">
    <location>
        <begin position="49"/>
        <end position="74"/>
    </location>
</feature>
<dbReference type="PANTHER" id="PTHR37467:SF1">
    <property type="entry name" value="EXPORTED CALCIUM-BINDING GLYCOPROTEIN"/>
    <property type="match status" value="1"/>
</dbReference>
<dbReference type="PANTHER" id="PTHR37467">
    <property type="entry name" value="EXPORTED CALCIUM-BINDING GLYCOPROTEIN-RELATED"/>
    <property type="match status" value="1"/>
</dbReference>
<dbReference type="InterPro" id="IPR053180">
    <property type="entry name" value="Ca-binding_acidic-repeat"/>
</dbReference>
<reference evidence="7 8" key="1">
    <citation type="journal article" date="2014" name="Int. J. Syst. Evol. Microbiol.">
        <title>Complete genome sequence of Corynebacterium casei LMG S-19264T (=DSM 44701T), isolated from a smear-ripened cheese.</title>
        <authorList>
            <consortium name="US DOE Joint Genome Institute (JGI-PGF)"/>
            <person name="Walter F."/>
            <person name="Albersmeier A."/>
            <person name="Kalinowski J."/>
            <person name="Ruckert C."/>
        </authorList>
    </citation>
    <scope>NUCLEOTIDE SEQUENCE [LARGE SCALE GENOMIC DNA]</scope>
    <source>
        <strain evidence="7 8">CGMCC 4.7215</strain>
    </source>
</reference>
<feature type="domain" description="VWFA" evidence="6">
    <location>
        <begin position="545"/>
        <end position="720"/>
    </location>
</feature>
<dbReference type="RefSeq" id="WP_267638481.1">
    <property type="nucleotide sequence ID" value="NZ_JAODIY010000013.1"/>
</dbReference>